<reference evidence="1" key="1">
    <citation type="submission" date="2019-11" db="EMBL/GenBank/DDBJ databases">
        <authorList>
            <person name="Feng L."/>
        </authorList>
    </citation>
    <scope>NUCLEOTIDE SEQUENCE</scope>
    <source>
        <strain evidence="1">PdifficileLFYP43</strain>
    </source>
</reference>
<sequence length="1323" mass="154025">MSDQFYRYLAKNLVKYFESREIKSGDKFNIQFEREEQVKIMYDVLEKESNSRPFTYNIMNGSKYQTFSMNVSGIQLIVASNNNTTNDFLIRLRNLIGNVASDEFKDSAILFIHNMTLDSLIRGTESLQKEGMPFHTKTLVKDIQNKLENDKLKEDIKHILYFVLDRMNKSILEDNSSIFQYENILDILNKGRIEKSEYSKFGLFYDDNMLDNKSSKAIKERLLDNEKLFSIVNSIHQYGDPKLELEKHFDSKGIDLLKDENWKYSTYKDIKSSQERMKNKKVELLCIECVENLKLWSKPDIENKSKRKNILLFNKDKLDIINLCIKFDKKIEKTSFSIDKMSKTYTEVKASGNKAYISININISETTFTKVKYNDGIIKYEFRICIVSCDENILNDIKSNYGIVINSKRSMLVTNTDDDTIVINPKGIIERKIQIDEFENEINLEEGERLDLELNVELEEDVEFIKIDVVYDQSVITIVKQEEKEQPISISGMKTWKLKRERKESFKYLGNSKIVQGTSEYFPKENFKENLQIEKYIIENNIMHCTILEEKYKIIELDVDSRIKEAYKNLISYYKVNDCIPSLAYYDVDLVNISKNYINTILEVFEDIKNGKVLSKERLNIAKVGTIHRIDKEEELFLTPLHPVNVAYQLMINNVIGDEEVKEGILKLLGSKYLMPYIYKGKNSLYKVVDQRHSPEWTYYVDHDMSRYKGSRDYVSKLTKEKINEFIEHFTYLFRDISKSVMKIKLINLGDCKEVLLGIFDYYIKKLGKGEEINNLISIDIYIYGDKSIINSFEEIAFYNSINDIKKHFNVNLSVDNYSEEDVLNLFRDKVKFYKKDKMSDLYEYSHLTLYQMDKDVNITSSSMDDIKTGVALNGLIAGVPSIYLEDTYRTGFGSKFMATTKNELLNISMKFNSLTKSIGTGDPFNDNLSVTTSISENNSSFLNKIYKTSHWVTFIDPKVDLNFFKDDENSNDLLIIHYSDQYTTSSGYDAITVTRKSEQYKFIIEEFLNSKDIKVEEDTIPNLINYFNAINGDWLLRLISSKSQFPREKLSILSAIKISLAYFYHPNIIWIPISLEEILRVSGGAGLKQAGGLFTVKKLTGDTGSYSDDLLLVGIENKNNKIKVYFYPVEVKIGDNNESVIKKAIIQANKTRDLIEEYLTESENDSQKFTKLMYRNFMIQLAIVSAQKMKLYHIWDEQNWDDIINSDIRTNLLNDNYEISNDLDEFIGRGAVISFKKGTYYNGNLGKEGNITILNLSEQEGYNNIVMDLEEMKEKYIRGESDFVIQEMLINKYLDNTIGIQNMDKNVILDTNVMLNKTKDYD</sequence>
<dbReference type="RefSeq" id="WP_003433773.1">
    <property type="nucleotide sequence ID" value="NZ_BIUQ01000046.1"/>
</dbReference>
<dbReference type="NCBIfam" id="TIGR03237">
    <property type="entry name" value="dnd_assoc_2"/>
    <property type="match status" value="1"/>
</dbReference>
<gene>
    <name evidence="1" type="ORF">PDLFYP43_01940</name>
</gene>
<evidence type="ECO:0000313" key="1">
    <source>
        <dbReference type="EMBL" id="VYT78601.1"/>
    </source>
</evidence>
<dbReference type="InterPro" id="IPR017646">
    <property type="entry name" value="Dnd_assoc_2"/>
</dbReference>
<name>A0A6N2ZH37_CLODI</name>
<dbReference type="EMBL" id="CACRUR010000002">
    <property type="protein sequence ID" value="VYT78601.1"/>
    <property type="molecule type" value="Genomic_DNA"/>
</dbReference>
<proteinExistence type="predicted"/>
<protein>
    <submittedName>
        <fullName evidence="1">Uncharacterized protein</fullName>
    </submittedName>
</protein>
<accession>A0A6N2ZH37</accession>
<organism evidence="1">
    <name type="scientific">Clostridioides difficile</name>
    <name type="common">Peptoclostridium difficile</name>
    <dbReference type="NCBI Taxonomy" id="1496"/>
    <lineage>
        <taxon>Bacteria</taxon>
        <taxon>Bacillati</taxon>
        <taxon>Bacillota</taxon>
        <taxon>Clostridia</taxon>
        <taxon>Peptostreptococcales</taxon>
        <taxon>Peptostreptococcaceae</taxon>
        <taxon>Clostridioides</taxon>
    </lineage>
</organism>